<dbReference type="SMART" id="SM00345">
    <property type="entry name" value="HTH_GNTR"/>
    <property type="match status" value="1"/>
</dbReference>
<dbReference type="EMBL" id="CP012747">
    <property type="protein sequence ID" value="ALL68290.1"/>
    <property type="molecule type" value="Genomic_DNA"/>
</dbReference>
<dbReference type="InterPro" id="IPR011711">
    <property type="entry name" value="GntR_C"/>
</dbReference>
<name>A0A0P0RHQ3_9BURK</name>
<dbReference type="Pfam" id="PF07729">
    <property type="entry name" value="FCD"/>
    <property type="match status" value="1"/>
</dbReference>
<keyword evidence="3" id="KW-0804">Transcription</keyword>
<feature type="domain" description="HTH gntR-type" evidence="5">
    <location>
        <begin position="15"/>
        <end position="83"/>
    </location>
</feature>
<dbReference type="InterPro" id="IPR036388">
    <property type="entry name" value="WH-like_DNA-bd_sf"/>
</dbReference>
<dbReference type="InterPro" id="IPR000524">
    <property type="entry name" value="Tscrpt_reg_HTH_GntR"/>
</dbReference>
<dbReference type="Gene3D" id="1.20.120.530">
    <property type="entry name" value="GntR ligand-binding domain-like"/>
    <property type="match status" value="1"/>
</dbReference>
<dbReference type="GO" id="GO:0003677">
    <property type="term" value="F:DNA binding"/>
    <property type="evidence" value="ECO:0007669"/>
    <property type="project" value="UniProtKB-KW"/>
</dbReference>
<feature type="region of interest" description="Disordered" evidence="4">
    <location>
        <begin position="245"/>
        <end position="268"/>
    </location>
</feature>
<keyword evidence="2" id="KW-0238">DNA-binding</keyword>
<dbReference type="InterPro" id="IPR036390">
    <property type="entry name" value="WH_DNA-bd_sf"/>
</dbReference>
<dbReference type="PANTHER" id="PTHR43537">
    <property type="entry name" value="TRANSCRIPTIONAL REGULATOR, GNTR FAMILY"/>
    <property type="match status" value="1"/>
</dbReference>
<dbReference type="PRINTS" id="PR00035">
    <property type="entry name" value="HTHGNTR"/>
</dbReference>
<organism evidence="6 7">
    <name type="scientific">Paraburkholderia caribensis MBA4</name>
    <dbReference type="NCBI Taxonomy" id="1323664"/>
    <lineage>
        <taxon>Bacteria</taxon>
        <taxon>Pseudomonadati</taxon>
        <taxon>Pseudomonadota</taxon>
        <taxon>Betaproteobacteria</taxon>
        <taxon>Burkholderiales</taxon>
        <taxon>Burkholderiaceae</taxon>
        <taxon>Paraburkholderia</taxon>
    </lineage>
</organism>
<dbReference type="GeneID" id="69972016"/>
<evidence type="ECO:0000256" key="2">
    <source>
        <dbReference type="ARBA" id="ARBA00023125"/>
    </source>
</evidence>
<evidence type="ECO:0000256" key="3">
    <source>
        <dbReference type="ARBA" id="ARBA00023163"/>
    </source>
</evidence>
<dbReference type="AlphaFoldDB" id="A0A0P0RHQ3"/>
<sequence length="268" mass="30304">MSTQHQKSDKPPLQHSLADEVANKIDTLIAQGTLSPGQLLPSERRLTEKLGTSRTVVREAIRTLRARGIIETTPGRGSYVRKLKDDVSHAPFMNFVAEHPKLLYDLLDLRSLIEPQAARQAAENGTTGDFNMITYRYRQLAGEFGKDLWLNPKFEYAFHFSVWQASHNTVLVHTLQSLSDPQFGHEYHVLQRLPQSGHHRELAQQYCASLYDAVMTRRPQDAANTVIQYFINILETLRVLSDGDTASSESDRTMQCGRAFPNASAQIR</sequence>
<dbReference type="SUPFAM" id="SSF46785">
    <property type="entry name" value="Winged helix' DNA-binding domain"/>
    <property type="match status" value="1"/>
</dbReference>
<dbReference type="KEGG" id="bcai:K788_00003430"/>
<proteinExistence type="predicted"/>
<evidence type="ECO:0000256" key="4">
    <source>
        <dbReference type="SAM" id="MobiDB-lite"/>
    </source>
</evidence>
<evidence type="ECO:0000259" key="5">
    <source>
        <dbReference type="PROSITE" id="PS50949"/>
    </source>
</evidence>
<dbReference type="CDD" id="cd07377">
    <property type="entry name" value="WHTH_GntR"/>
    <property type="match status" value="1"/>
</dbReference>
<evidence type="ECO:0000313" key="7">
    <source>
        <dbReference type="Proteomes" id="UP000019146"/>
    </source>
</evidence>
<accession>A0A0P0RHQ3</accession>
<dbReference type="SMART" id="SM00895">
    <property type="entry name" value="FCD"/>
    <property type="match status" value="1"/>
</dbReference>
<gene>
    <name evidence="6" type="ORF">K788_00003430</name>
</gene>
<dbReference type="Pfam" id="PF00392">
    <property type="entry name" value="GntR"/>
    <property type="match status" value="1"/>
</dbReference>
<evidence type="ECO:0000256" key="1">
    <source>
        <dbReference type="ARBA" id="ARBA00023015"/>
    </source>
</evidence>
<dbReference type="GO" id="GO:0003700">
    <property type="term" value="F:DNA-binding transcription factor activity"/>
    <property type="evidence" value="ECO:0007669"/>
    <property type="project" value="InterPro"/>
</dbReference>
<dbReference type="RefSeq" id="WP_051454062.1">
    <property type="nucleotide sequence ID" value="NZ_CP012747.1"/>
</dbReference>
<reference evidence="6 7" key="1">
    <citation type="journal article" date="2014" name="Genome Announc.">
        <title>Draft Genome Sequence of the Haloacid-Degrading Burkholderia caribensis Strain MBA4.</title>
        <authorList>
            <person name="Pan Y."/>
            <person name="Kong K.F."/>
            <person name="Tsang J.S."/>
        </authorList>
    </citation>
    <scope>NUCLEOTIDE SEQUENCE [LARGE SCALE GENOMIC DNA]</scope>
    <source>
        <strain evidence="6 7">MBA4</strain>
    </source>
</reference>
<dbReference type="PROSITE" id="PS50949">
    <property type="entry name" value="HTH_GNTR"/>
    <property type="match status" value="1"/>
</dbReference>
<keyword evidence="1" id="KW-0805">Transcription regulation</keyword>
<dbReference type="PANTHER" id="PTHR43537:SF1">
    <property type="entry name" value="GLC OPERON TRANSCRIPTIONAL ACTIVATOR"/>
    <property type="match status" value="1"/>
</dbReference>
<dbReference type="SUPFAM" id="SSF48008">
    <property type="entry name" value="GntR ligand-binding domain-like"/>
    <property type="match status" value="1"/>
</dbReference>
<dbReference type="Gene3D" id="1.10.10.10">
    <property type="entry name" value="Winged helix-like DNA-binding domain superfamily/Winged helix DNA-binding domain"/>
    <property type="match status" value="1"/>
</dbReference>
<dbReference type="InterPro" id="IPR008920">
    <property type="entry name" value="TF_FadR/GntR_C"/>
</dbReference>
<dbReference type="Proteomes" id="UP000019146">
    <property type="component" value="Chromosome 2"/>
</dbReference>
<evidence type="ECO:0000313" key="6">
    <source>
        <dbReference type="EMBL" id="ALL68290.1"/>
    </source>
</evidence>
<protein>
    <submittedName>
        <fullName evidence="6">Transcriptional regulator</fullName>
    </submittedName>
</protein>